<dbReference type="InterPro" id="IPR011712">
    <property type="entry name" value="Sig_transdc_His_kin_sub3_dim/P"/>
</dbReference>
<keyword evidence="3" id="KW-0597">Phosphoprotein</keyword>
<feature type="transmembrane region" description="Helical" evidence="9">
    <location>
        <begin position="12"/>
        <end position="36"/>
    </location>
</feature>
<dbReference type="InterPro" id="IPR003594">
    <property type="entry name" value="HATPase_dom"/>
</dbReference>
<keyword evidence="6 12" id="KW-0418">Kinase</keyword>
<organism evidence="12 13">
    <name type="scientific">Actinacidiphila acidipaludis</name>
    <dbReference type="NCBI Taxonomy" id="2873382"/>
    <lineage>
        <taxon>Bacteria</taxon>
        <taxon>Bacillati</taxon>
        <taxon>Actinomycetota</taxon>
        <taxon>Actinomycetes</taxon>
        <taxon>Kitasatosporales</taxon>
        <taxon>Streptomycetaceae</taxon>
        <taxon>Actinacidiphila</taxon>
    </lineage>
</organism>
<evidence type="ECO:0000256" key="4">
    <source>
        <dbReference type="ARBA" id="ARBA00022679"/>
    </source>
</evidence>
<dbReference type="Gene3D" id="1.20.5.1930">
    <property type="match status" value="1"/>
</dbReference>
<keyword evidence="5" id="KW-0547">Nucleotide-binding</keyword>
<keyword evidence="7" id="KW-0067">ATP-binding</keyword>
<dbReference type="Proteomes" id="UP000778578">
    <property type="component" value="Unassembled WGS sequence"/>
</dbReference>
<evidence type="ECO:0000256" key="8">
    <source>
        <dbReference type="ARBA" id="ARBA00023012"/>
    </source>
</evidence>
<evidence type="ECO:0000256" key="6">
    <source>
        <dbReference type="ARBA" id="ARBA00022777"/>
    </source>
</evidence>
<dbReference type="EMBL" id="JAINZZ010000017">
    <property type="protein sequence ID" value="MBY8879144.1"/>
    <property type="molecule type" value="Genomic_DNA"/>
</dbReference>
<evidence type="ECO:0000259" key="11">
    <source>
        <dbReference type="Pfam" id="PF07730"/>
    </source>
</evidence>
<dbReference type="Pfam" id="PF07730">
    <property type="entry name" value="HisKA_3"/>
    <property type="match status" value="1"/>
</dbReference>
<dbReference type="SUPFAM" id="SSF55874">
    <property type="entry name" value="ATPase domain of HSP90 chaperone/DNA topoisomerase II/histidine kinase"/>
    <property type="match status" value="1"/>
</dbReference>
<evidence type="ECO:0000256" key="5">
    <source>
        <dbReference type="ARBA" id="ARBA00022741"/>
    </source>
</evidence>
<keyword evidence="13" id="KW-1185">Reference proteome</keyword>
<comment type="caution">
    <text evidence="12">The sequence shown here is derived from an EMBL/GenBank/DDBJ whole genome shotgun (WGS) entry which is preliminary data.</text>
</comment>
<evidence type="ECO:0000256" key="7">
    <source>
        <dbReference type="ARBA" id="ARBA00022840"/>
    </source>
</evidence>
<keyword evidence="9" id="KW-0812">Transmembrane</keyword>
<keyword evidence="4" id="KW-0808">Transferase</keyword>
<feature type="transmembrane region" description="Helical" evidence="9">
    <location>
        <begin position="74"/>
        <end position="94"/>
    </location>
</feature>
<feature type="domain" description="Histidine kinase/HSP90-like ATPase" evidence="10">
    <location>
        <begin position="256"/>
        <end position="340"/>
    </location>
</feature>
<dbReference type="Gene3D" id="3.30.565.10">
    <property type="entry name" value="Histidine kinase-like ATPase, C-terminal domain"/>
    <property type="match status" value="1"/>
</dbReference>
<dbReference type="RefSeq" id="WP_222963282.1">
    <property type="nucleotide sequence ID" value="NZ_JAINZZ010000017.1"/>
</dbReference>
<dbReference type="PANTHER" id="PTHR24421:SF10">
    <property type="entry name" value="NITRATE_NITRITE SENSOR PROTEIN NARQ"/>
    <property type="match status" value="1"/>
</dbReference>
<comment type="catalytic activity">
    <reaction evidence="1">
        <text>ATP + protein L-histidine = ADP + protein N-phospho-L-histidine.</text>
        <dbReference type="EC" id="2.7.13.3"/>
    </reaction>
</comment>
<reference evidence="12 13" key="1">
    <citation type="submission" date="2021-08" db="EMBL/GenBank/DDBJ databases">
        <title>WGS of actinomycetes from Thailand.</title>
        <authorList>
            <person name="Thawai C."/>
        </authorList>
    </citation>
    <scope>NUCLEOTIDE SEQUENCE [LARGE SCALE GENOMIC DNA]</scope>
    <source>
        <strain evidence="12 13">PLK6-54</strain>
    </source>
</reference>
<dbReference type="EC" id="2.7.13.3" evidence="2"/>
<gene>
    <name evidence="12" type="ORF">K7862_16080</name>
</gene>
<dbReference type="Pfam" id="PF02518">
    <property type="entry name" value="HATPase_c"/>
    <property type="match status" value="1"/>
</dbReference>
<keyword evidence="9" id="KW-0472">Membrane</keyword>
<evidence type="ECO:0000256" key="9">
    <source>
        <dbReference type="SAM" id="Phobius"/>
    </source>
</evidence>
<dbReference type="InterPro" id="IPR036890">
    <property type="entry name" value="HATPase_C_sf"/>
</dbReference>
<evidence type="ECO:0000256" key="2">
    <source>
        <dbReference type="ARBA" id="ARBA00012438"/>
    </source>
</evidence>
<evidence type="ECO:0000313" key="13">
    <source>
        <dbReference type="Proteomes" id="UP000778578"/>
    </source>
</evidence>
<sequence>MPPPGSGVRGRGWGAMLVAQCGLTVVAGLGTTAVWASQRPQYYWPRWVWFGLAVSLAAQYGIRWGLRRPRGERAIAVHGALTVVYCLLDLAVWVLSGGGWFWPGVTVPAAALVWLAHLLWRRRPAAARERELAGRIAVLSRTRSSALDVQAAELKRIERDLHDGAQARMVSLAMNLGLASQLLDRDPGAVAELLVEARATTLTALAELRSVMEGIQPPVLADRGLVGALEAVALDLSVPVTVTADVPGRLQAPVESAVYFAVTECLANVVKHSRATRAWVRLVHDDDTLTVLVGDDGCGGADLGAGTGLLGVVRRLEVFDGTLTVDSPAGGPTQVTMEVRCALSSPRISPSSGTA</sequence>
<name>A0ABS7Q7L3_9ACTN</name>
<accession>A0ABS7Q7L3</accession>
<keyword evidence="8" id="KW-0902">Two-component regulatory system</keyword>
<evidence type="ECO:0000259" key="10">
    <source>
        <dbReference type="Pfam" id="PF02518"/>
    </source>
</evidence>
<proteinExistence type="predicted"/>
<dbReference type="GO" id="GO:0016301">
    <property type="term" value="F:kinase activity"/>
    <property type="evidence" value="ECO:0007669"/>
    <property type="project" value="UniProtKB-KW"/>
</dbReference>
<evidence type="ECO:0000256" key="3">
    <source>
        <dbReference type="ARBA" id="ARBA00022553"/>
    </source>
</evidence>
<dbReference type="PANTHER" id="PTHR24421">
    <property type="entry name" value="NITRATE/NITRITE SENSOR PROTEIN NARX-RELATED"/>
    <property type="match status" value="1"/>
</dbReference>
<feature type="transmembrane region" description="Helical" evidence="9">
    <location>
        <begin position="100"/>
        <end position="120"/>
    </location>
</feature>
<evidence type="ECO:0000313" key="12">
    <source>
        <dbReference type="EMBL" id="MBY8879144.1"/>
    </source>
</evidence>
<protein>
    <recommendedName>
        <fullName evidence="2">histidine kinase</fullName>
        <ecNumber evidence="2">2.7.13.3</ecNumber>
    </recommendedName>
</protein>
<keyword evidence="9" id="KW-1133">Transmembrane helix</keyword>
<feature type="transmembrane region" description="Helical" evidence="9">
    <location>
        <begin position="42"/>
        <end position="62"/>
    </location>
</feature>
<feature type="domain" description="Signal transduction histidine kinase subgroup 3 dimerisation and phosphoacceptor" evidence="11">
    <location>
        <begin position="153"/>
        <end position="220"/>
    </location>
</feature>
<dbReference type="CDD" id="cd16917">
    <property type="entry name" value="HATPase_UhpB-NarQ-NarX-like"/>
    <property type="match status" value="1"/>
</dbReference>
<evidence type="ECO:0000256" key="1">
    <source>
        <dbReference type="ARBA" id="ARBA00000085"/>
    </source>
</evidence>
<dbReference type="InterPro" id="IPR050482">
    <property type="entry name" value="Sensor_HK_TwoCompSys"/>
</dbReference>